<evidence type="ECO:0000313" key="1">
    <source>
        <dbReference type="EMBL" id="KAI3812263.1"/>
    </source>
</evidence>
<reference evidence="2" key="1">
    <citation type="journal article" date="2022" name="Mol. Ecol. Resour.">
        <title>The genomes of chicory, endive, great burdock and yacon provide insights into Asteraceae palaeo-polyploidization history and plant inulin production.</title>
        <authorList>
            <person name="Fan W."/>
            <person name="Wang S."/>
            <person name="Wang H."/>
            <person name="Wang A."/>
            <person name="Jiang F."/>
            <person name="Liu H."/>
            <person name="Zhao H."/>
            <person name="Xu D."/>
            <person name="Zhang Y."/>
        </authorList>
    </citation>
    <scope>NUCLEOTIDE SEQUENCE [LARGE SCALE GENOMIC DNA]</scope>
    <source>
        <strain evidence="2">cv. Yunnan</strain>
    </source>
</reference>
<keyword evidence="2" id="KW-1185">Reference proteome</keyword>
<accession>A0ACB9IX49</accession>
<gene>
    <name evidence="1" type="ORF">L1987_16970</name>
</gene>
<comment type="caution">
    <text evidence="1">The sequence shown here is derived from an EMBL/GenBank/DDBJ whole genome shotgun (WGS) entry which is preliminary data.</text>
</comment>
<reference evidence="1 2" key="2">
    <citation type="journal article" date="2022" name="Mol. Ecol. Resour.">
        <title>The genomes of chicory, endive, great burdock and yacon provide insights into Asteraceae paleo-polyploidization history and plant inulin production.</title>
        <authorList>
            <person name="Fan W."/>
            <person name="Wang S."/>
            <person name="Wang H."/>
            <person name="Wang A."/>
            <person name="Jiang F."/>
            <person name="Liu H."/>
            <person name="Zhao H."/>
            <person name="Xu D."/>
            <person name="Zhang Y."/>
        </authorList>
    </citation>
    <scope>NUCLEOTIDE SEQUENCE [LARGE SCALE GENOMIC DNA]</scope>
    <source>
        <strain evidence="2">cv. Yunnan</strain>
        <tissue evidence="1">Leaves</tissue>
    </source>
</reference>
<protein>
    <submittedName>
        <fullName evidence="1">Uncharacterized protein</fullName>
    </submittedName>
</protein>
<sequence length="94" mass="10624">MRENGHRQWSMLRPCSASTLISHFGPFLPSLSTPADGATRHRKLEAAQICTKQRLPFSDSEIRLKFNSLMPTDDGAKKDIPRRWDGEVDGIVMN</sequence>
<name>A0ACB9IX49_9ASTR</name>
<dbReference type="EMBL" id="CM042023">
    <property type="protein sequence ID" value="KAI3812263.1"/>
    <property type="molecule type" value="Genomic_DNA"/>
</dbReference>
<evidence type="ECO:0000313" key="2">
    <source>
        <dbReference type="Proteomes" id="UP001056120"/>
    </source>
</evidence>
<proteinExistence type="predicted"/>
<organism evidence="1 2">
    <name type="scientific">Smallanthus sonchifolius</name>
    <dbReference type="NCBI Taxonomy" id="185202"/>
    <lineage>
        <taxon>Eukaryota</taxon>
        <taxon>Viridiplantae</taxon>
        <taxon>Streptophyta</taxon>
        <taxon>Embryophyta</taxon>
        <taxon>Tracheophyta</taxon>
        <taxon>Spermatophyta</taxon>
        <taxon>Magnoliopsida</taxon>
        <taxon>eudicotyledons</taxon>
        <taxon>Gunneridae</taxon>
        <taxon>Pentapetalae</taxon>
        <taxon>asterids</taxon>
        <taxon>campanulids</taxon>
        <taxon>Asterales</taxon>
        <taxon>Asteraceae</taxon>
        <taxon>Asteroideae</taxon>
        <taxon>Heliantheae alliance</taxon>
        <taxon>Millerieae</taxon>
        <taxon>Smallanthus</taxon>
    </lineage>
</organism>
<dbReference type="Proteomes" id="UP001056120">
    <property type="component" value="Linkage Group LG06"/>
</dbReference>